<feature type="compositionally biased region" description="Polar residues" evidence="2">
    <location>
        <begin position="338"/>
        <end position="353"/>
    </location>
</feature>
<dbReference type="InterPro" id="IPR029006">
    <property type="entry name" value="ADF-H/Gelsolin-like_dom_sf"/>
</dbReference>
<feature type="region of interest" description="Disordered" evidence="2">
    <location>
        <begin position="82"/>
        <end position="648"/>
    </location>
</feature>
<sequence>MDRPPSAARRRTFDLPTKPESGLAEWTSKIKELQRQVDEDEETETRRLEEEIRASRMARLRRSGQMNSVDLYRLCFPAKSELPRVASPPASPLGKQESQEEALKKLTGQTVASSVDHAKPAAPQTSMSLAEFMGGRATGPRLTRHTPQQDAHDPTQFEQRTLKNITTPHPIFGRGGVAMPGMVGRSRSAAPSTPEPEEPALSPTLPSHVTGRERKQSTPSIVQSILHKVEVESVSSQRTGTSVSSSYTTRQRTISTPTGGAPPVSAPPTLSASPGLRSTTPAQDRQTPLKSTYTPPPVSSSPRPSSATRTQAPSSPTMSSSPRASISTPSLARPIQPSPRTSLGPQLPASLNPSPAFLRAPPPKDPTPSISRLQGRGFVKSIVQATAQLSVGSPPPERKDTPSNSGGRKSAPVFERWQSAASTPSPPPIISPKPPAATRKSWTAEPSPSADTTPPRPVKADHTGRSLKSASSVPSLADAVAAAAGDGSPRGRGLGSSTTMISYIKPLKTGERPPTPPQDRARSRSRSKSRSRAQTEPEREAGADVDEMGMRLRARSKSRHRSRSRHRSKSREAPREDVGGGEWRGSTGLPLASKPLSHLTKDRAKKPRKARFASNPVRETPVVSSATSVSTEKALKGEQQQQQPPRISLVPMTPTVVVSVADVTQSVKPVSPLKDKFDDDFVPSAVATVPSKPSQLSELVIPKSPVATSPLLEQPMTPTRKTTPPKTPASPARHTRIPSTGNRATVMDVAQALAAQSVLSDPKPAPQEPPSVKQEVQVQAREEEADQAYASPDVKALAASWAHGAARPGANGAARPNAEMRKSSYERYSAIAMPTLEEERSPAPSPAGTLARSAALAVPDVIPEVEVEAALAADAKQAEGAAAALEEPPAPAESKAIHIDPVDEPLPTIDITELLDSGSSQHAPDADVQTISVDVMSVVGNMATAVSREPHVFYEHDVLAIIHRAKVRSTGLVSTKVWGWRGKRSPLGEREEQKLQGLARQYGTKLIQVQQYCEPAELLVVLGGQLAIRQGSRAHWSPENTAMHLVRSLHGVTYIDEVELSIRNLCSAFSYCLTLLDTLYVWHGCGSLDTERAVARDYAKALASPSSNVVELIEGQSDADDEMFWMILGEGDYARADYWKWRASSSSIYPRVWSVDVTRGADAIQSVSSFANHPDFHNLVHLVDCVWEFFVVNYGRIPDHMNLLAAEDAVEHLKTTVWEMTLTKDPSMLPLGVQMSDLR</sequence>
<evidence type="ECO:0000313" key="3">
    <source>
        <dbReference type="EMBL" id="EPT02619.1"/>
    </source>
</evidence>
<keyword evidence="4" id="KW-1185">Reference proteome</keyword>
<feature type="compositionally biased region" description="Basic residues" evidence="2">
    <location>
        <begin position="552"/>
        <end position="569"/>
    </location>
</feature>
<evidence type="ECO:0000256" key="2">
    <source>
        <dbReference type="SAM" id="MobiDB-lite"/>
    </source>
</evidence>
<proteinExistence type="predicted"/>
<dbReference type="STRING" id="743788.S8EHA4"/>
<evidence type="ECO:0000313" key="4">
    <source>
        <dbReference type="Proteomes" id="UP000015241"/>
    </source>
</evidence>
<feature type="compositionally biased region" description="Polar residues" evidence="2">
    <location>
        <begin position="268"/>
        <end position="293"/>
    </location>
</feature>
<reference evidence="3 4" key="1">
    <citation type="journal article" date="2012" name="Science">
        <title>The Paleozoic origin of enzymatic lignin decomposition reconstructed from 31 fungal genomes.</title>
        <authorList>
            <person name="Floudas D."/>
            <person name="Binder M."/>
            <person name="Riley R."/>
            <person name="Barry K."/>
            <person name="Blanchette R.A."/>
            <person name="Henrissat B."/>
            <person name="Martinez A.T."/>
            <person name="Otillar R."/>
            <person name="Spatafora J.W."/>
            <person name="Yadav J.S."/>
            <person name="Aerts A."/>
            <person name="Benoit I."/>
            <person name="Boyd A."/>
            <person name="Carlson A."/>
            <person name="Copeland A."/>
            <person name="Coutinho P.M."/>
            <person name="de Vries R.P."/>
            <person name="Ferreira P."/>
            <person name="Findley K."/>
            <person name="Foster B."/>
            <person name="Gaskell J."/>
            <person name="Glotzer D."/>
            <person name="Gorecki P."/>
            <person name="Heitman J."/>
            <person name="Hesse C."/>
            <person name="Hori C."/>
            <person name="Igarashi K."/>
            <person name="Jurgens J.A."/>
            <person name="Kallen N."/>
            <person name="Kersten P."/>
            <person name="Kohler A."/>
            <person name="Kuees U."/>
            <person name="Kumar T.K.A."/>
            <person name="Kuo A."/>
            <person name="LaButti K."/>
            <person name="Larrondo L.F."/>
            <person name="Lindquist E."/>
            <person name="Ling A."/>
            <person name="Lombard V."/>
            <person name="Lucas S."/>
            <person name="Lundell T."/>
            <person name="Martin R."/>
            <person name="McLaughlin D.J."/>
            <person name="Morgenstern I."/>
            <person name="Morin E."/>
            <person name="Murat C."/>
            <person name="Nagy L.G."/>
            <person name="Nolan M."/>
            <person name="Ohm R.A."/>
            <person name="Patyshakuliyeva A."/>
            <person name="Rokas A."/>
            <person name="Ruiz-Duenas F.J."/>
            <person name="Sabat G."/>
            <person name="Salamov A."/>
            <person name="Samejima M."/>
            <person name="Schmutz J."/>
            <person name="Slot J.C."/>
            <person name="St John F."/>
            <person name="Stenlid J."/>
            <person name="Sun H."/>
            <person name="Sun S."/>
            <person name="Syed K."/>
            <person name="Tsang A."/>
            <person name="Wiebenga A."/>
            <person name="Young D."/>
            <person name="Pisabarro A."/>
            <person name="Eastwood D.C."/>
            <person name="Martin F."/>
            <person name="Cullen D."/>
            <person name="Grigoriev I.V."/>
            <person name="Hibbett D.S."/>
        </authorList>
    </citation>
    <scope>NUCLEOTIDE SEQUENCE</scope>
    <source>
        <strain evidence="4">FP-58527</strain>
    </source>
</reference>
<dbReference type="InterPro" id="IPR007122">
    <property type="entry name" value="Villin/Gelsolin"/>
</dbReference>
<feature type="compositionally biased region" description="Pro residues" evidence="2">
    <location>
        <begin position="424"/>
        <end position="435"/>
    </location>
</feature>
<dbReference type="Proteomes" id="UP000015241">
    <property type="component" value="Unassembled WGS sequence"/>
</dbReference>
<feature type="compositionally biased region" description="Low complexity" evidence="2">
    <location>
        <begin position="620"/>
        <end position="631"/>
    </location>
</feature>
<feature type="compositionally biased region" description="Basic and acidic residues" evidence="2">
    <location>
        <begin position="533"/>
        <end position="542"/>
    </location>
</feature>
<protein>
    <recommendedName>
        <fullName evidence="5">Gelsolin-like domain-containing protein</fullName>
    </recommendedName>
</protein>
<feature type="compositionally biased region" description="Low complexity" evidence="2">
    <location>
        <begin position="300"/>
        <end position="330"/>
    </location>
</feature>
<dbReference type="EMBL" id="KE504134">
    <property type="protein sequence ID" value="EPT02619.1"/>
    <property type="molecule type" value="Genomic_DNA"/>
</dbReference>
<gene>
    <name evidence="3" type="ORF">FOMPIDRAFT_140562</name>
</gene>
<dbReference type="PANTHER" id="PTHR11977">
    <property type="entry name" value="VILLIN"/>
    <property type="match status" value="1"/>
</dbReference>
<feature type="compositionally biased region" description="Low complexity" evidence="2">
    <location>
        <begin position="233"/>
        <end position="246"/>
    </location>
</feature>
<dbReference type="AlphaFoldDB" id="S8EHA4"/>
<evidence type="ECO:0000256" key="1">
    <source>
        <dbReference type="ARBA" id="ARBA00022737"/>
    </source>
</evidence>
<feature type="compositionally biased region" description="Low complexity" evidence="2">
    <location>
        <begin position="469"/>
        <end position="487"/>
    </location>
</feature>
<organism evidence="3 4">
    <name type="scientific">Fomitopsis schrenkii</name>
    <name type="common">Brown rot fungus</name>
    <dbReference type="NCBI Taxonomy" id="2126942"/>
    <lineage>
        <taxon>Eukaryota</taxon>
        <taxon>Fungi</taxon>
        <taxon>Dikarya</taxon>
        <taxon>Basidiomycota</taxon>
        <taxon>Agaricomycotina</taxon>
        <taxon>Agaricomycetes</taxon>
        <taxon>Polyporales</taxon>
        <taxon>Fomitopsis</taxon>
    </lineage>
</organism>
<dbReference type="eggNOG" id="KOG0443">
    <property type="taxonomic scope" value="Eukaryota"/>
</dbReference>
<keyword evidence="1" id="KW-0677">Repeat</keyword>
<dbReference type="PANTHER" id="PTHR11977:SF51">
    <property type="entry name" value="PROTEIN FLIGHTLESS-1 HOMOLOG"/>
    <property type="match status" value="1"/>
</dbReference>
<dbReference type="OrthoDB" id="6375767at2759"/>
<dbReference type="Gene3D" id="3.40.20.10">
    <property type="entry name" value="Severin"/>
    <property type="match status" value="1"/>
</dbReference>
<feature type="region of interest" description="Disordered" evidence="2">
    <location>
        <begin position="1"/>
        <end position="27"/>
    </location>
</feature>
<feature type="compositionally biased region" description="Polar residues" evidence="2">
    <location>
        <begin position="440"/>
        <end position="452"/>
    </location>
</feature>
<feature type="region of interest" description="Disordered" evidence="2">
    <location>
        <begin position="692"/>
        <end position="790"/>
    </location>
</feature>
<dbReference type="SUPFAM" id="SSF55753">
    <property type="entry name" value="Actin depolymerizing proteins"/>
    <property type="match status" value="1"/>
</dbReference>
<dbReference type="GO" id="GO:0051015">
    <property type="term" value="F:actin filament binding"/>
    <property type="evidence" value="ECO:0007669"/>
    <property type="project" value="InterPro"/>
</dbReference>
<dbReference type="HOGENOM" id="CLU_003265_0_0_1"/>
<feature type="compositionally biased region" description="Polar residues" evidence="2">
    <location>
        <begin position="247"/>
        <end position="258"/>
    </location>
</feature>
<feature type="compositionally biased region" description="Low complexity" evidence="2">
    <location>
        <begin position="717"/>
        <end position="732"/>
    </location>
</feature>
<name>S8EHA4_FOMSC</name>
<dbReference type="InParanoid" id="S8EHA4"/>
<accession>S8EHA4</accession>
<evidence type="ECO:0008006" key="5">
    <source>
        <dbReference type="Google" id="ProtNLM"/>
    </source>
</evidence>
<feature type="compositionally biased region" description="Polar residues" evidence="2">
    <location>
        <begin position="156"/>
        <end position="167"/>
    </location>
</feature>